<name>A0A9N8EL53_9STRA</name>
<keyword evidence="3" id="KW-1185">Reference proteome</keyword>
<evidence type="ECO:0000256" key="1">
    <source>
        <dbReference type="SAM" id="MobiDB-lite"/>
    </source>
</evidence>
<sequence>MSSSARENSLDIGNLRYSDRSNSDRSNSSHSESRGRFLSLRRSTSVIEQHPITAIAEEGDRNDEQAEEVAASRGELQKTKKELDDKMDMVLLLLRKMQPTPTPAERDSDSPNLPDFAA</sequence>
<reference evidence="2" key="1">
    <citation type="submission" date="2020-06" db="EMBL/GenBank/DDBJ databases">
        <authorList>
            <consortium name="Plant Systems Biology data submission"/>
        </authorList>
    </citation>
    <scope>NUCLEOTIDE SEQUENCE</scope>
    <source>
        <strain evidence="2">D6</strain>
    </source>
</reference>
<comment type="caution">
    <text evidence="2">The sequence shown here is derived from an EMBL/GenBank/DDBJ whole genome shotgun (WGS) entry which is preliminary data.</text>
</comment>
<feature type="region of interest" description="Disordered" evidence="1">
    <location>
        <begin position="96"/>
        <end position="118"/>
    </location>
</feature>
<gene>
    <name evidence="2" type="ORF">SEMRO_1333_G263640.1</name>
</gene>
<evidence type="ECO:0000313" key="2">
    <source>
        <dbReference type="EMBL" id="CAB9522708.1"/>
    </source>
</evidence>
<dbReference type="EMBL" id="CAICTM010001331">
    <property type="protein sequence ID" value="CAB9522708.1"/>
    <property type="molecule type" value="Genomic_DNA"/>
</dbReference>
<feature type="region of interest" description="Disordered" evidence="1">
    <location>
        <begin position="1"/>
        <end position="82"/>
    </location>
</feature>
<dbReference type="AlphaFoldDB" id="A0A9N8EL53"/>
<proteinExistence type="predicted"/>
<protein>
    <submittedName>
        <fullName evidence="2">Uncharacterized protein</fullName>
    </submittedName>
</protein>
<dbReference type="Proteomes" id="UP001153069">
    <property type="component" value="Unassembled WGS sequence"/>
</dbReference>
<accession>A0A9N8EL53</accession>
<organism evidence="2 3">
    <name type="scientific">Seminavis robusta</name>
    <dbReference type="NCBI Taxonomy" id="568900"/>
    <lineage>
        <taxon>Eukaryota</taxon>
        <taxon>Sar</taxon>
        <taxon>Stramenopiles</taxon>
        <taxon>Ochrophyta</taxon>
        <taxon>Bacillariophyta</taxon>
        <taxon>Bacillariophyceae</taxon>
        <taxon>Bacillariophycidae</taxon>
        <taxon>Naviculales</taxon>
        <taxon>Naviculaceae</taxon>
        <taxon>Seminavis</taxon>
    </lineage>
</organism>
<evidence type="ECO:0000313" key="3">
    <source>
        <dbReference type="Proteomes" id="UP001153069"/>
    </source>
</evidence>